<feature type="coiled-coil region" evidence="1">
    <location>
        <begin position="91"/>
        <end position="118"/>
    </location>
</feature>
<gene>
    <name evidence="2" type="ORF">HaLaN_10583</name>
</gene>
<evidence type="ECO:0000313" key="3">
    <source>
        <dbReference type="Proteomes" id="UP000485058"/>
    </source>
</evidence>
<evidence type="ECO:0000256" key="1">
    <source>
        <dbReference type="SAM" id="Coils"/>
    </source>
</evidence>
<organism evidence="2 3">
    <name type="scientific">Haematococcus lacustris</name>
    <name type="common">Green alga</name>
    <name type="synonym">Haematococcus pluvialis</name>
    <dbReference type="NCBI Taxonomy" id="44745"/>
    <lineage>
        <taxon>Eukaryota</taxon>
        <taxon>Viridiplantae</taxon>
        <taxon>Chlorophyta</taxon>
        <taxon>core chlorophytes</taxon>
        <taxon>Chlorophyceae</taxon>
        <taxon>CS clade</taxon>
        <taxon>Chlamydomonadales</taxon>
        <taxon>Haematococcaceae</taxon>
        <taxon>Haematococcus</taxon>
    </lineage>
</organism>
<feature type="non-terminal residue" evidence="2">
    <location>
        <position position="1"/>
    </location>
</feature>
<proteinExistence type="predicted"/>
<dbReference type="Proteomes" id="UP000485058">
    <property type="component" value="Unassembled WGS sequence"/>
</dbReference>
<keyword evidence="1" id="KW-0175">Coiled coil</keyword>
<sequence>AAAPWSYVLADASVIPGTTAEYKLPADSFDSFGPMPSSLITAATQLPAPLDLLSSSGSTTLGMQQPHCQHGVAKAASSVVGLLKGFGHKAVQAAQVGLQHLEAALEKLETQADTKQDKSERLPVLNTLPLVVQQQVADLMSRQAAAEQEAQEEAALAQLPPLSVDVRTHGI</sequence>
<keyword evidence="3" id="KW-1185">Reference proteome</keyword>
<feature type="non-terminal residue" evidence="2">
    <location>
        <position position="171"/>
    </location>
</feature>
<evidence type="ECO:0000313" key="2">
    <source>
        <dbReference type="EMBL" id="GFH14514.1"/>
    </source>
</evidence>
<accession>A0A699Z6J8</accession>
<name>A0A699Z6J8_HAELA</name>
<dbReference type="AlphaFoldDB" id="A0A699Z6J8"/>
<reference evidence="2 3" key="1">
    <citation type="submission" date="2020-02" db="EMBL/GenBank/DDBJ databases">
        <title>Draft genome sequence of Haematococcus lacustris strain NIES-144.</title>
        <authorList>
            <person name="Morimoto D."/>
            <person name="Nakagawa S."/>
            <person name="Yoshida T."/>
            <person name="Sawayama S."/>
        </authorList>
    </citation>
    <scope>NUCLEOTIDE SEQUENCE [LARGE SCALE GENOMIC DNA]</scope>
    <source>
        <strain evidence="2 3">NIES-144</strain>
    </source>
</reference>
<protein>
    <submittedName>
        <fullName evidence="2">Uncharacterized protein</fullName>
    </submittedName>
</protein>
<comment type="caution">
    <text evidence="2">The sequence shown here is derived from an EMBL/GenBank/DDBJ whole genome shotgun (WGS) entry which is preliminary data.</text>
</comment>
<dbReference type="EMBL" id="BLLF01000735">
    <property type="protein sequence ID" value="GFH14514.1"/>
    <property type="molecule type" value="Genomic_DNA"/>
</dbReference>